<keyword evidence="3" id="KW-1185">Reference proteome</keyword>
<proteinExistence type="predicted"/>
<feature type="signal peptide" evidence="1">
    <location>
        <begin position="1"/>
        <end position="18"/>
    </location>
</feature>
<gene>
    <name evidence="2" type="ORF">V6E02_07690</name>
</gene>
<protein>
    <submittedName>
        <fullName evidence="2">Uncharacterized protein</fullName>
    </submittedName>
</protein>
<feature type="chain" id="PRO_5045255982" evidence="1">
    <location>
        <begin position="19"/>
        <end position="97"/>
    </location>
</feature>
<name>A0ABV0EEL4_9BURK</name>
<dbReference type="Proteomes" id="UP001482231">
    <property type="component" value="Unassembled WGS sequence"/>
</dbReference>
<dbReference type="EMBL" id="JBAJEX010000005">
    <property type="protein sequence ID" value="MEO1767091.1"/>
    <property type="molecule type" value="Genomic_DNA"/>
</dbReference>
<reference evidence="2 3" key="1">
    <citation type="submission" date="2024-02" db="EMBL/GenBank/DDBJ databases">
        <title>New thermophilic sulfur-oxidizing bacteria from a hot springs of the Uzon caldera (Kamchatka, Russia).</title>
        <authorList>
            <person name="Dukat A.M."/>
            <person name="Elcheninov A.G."/>
            <person name="Frolov E.N."/>
        </authorList>
    </citation>
    <scope>NUCLEOTIDE SEQUENCE [LARGE SCALE GENOMIC DNA]</scope>
    <source>
        <strain evidence="2 3">AK1</strain>
    </source>
</reference>
<dbReference type="RefSeq" id="WP_347308200.1">
    <property type="nucleotide sequence ID" value="NZ_JBAJEX010000005.1"/>
</dbReference>
<comment type="caution">
    <text evidence="2">The sequence shown here is derived from an EMBL/GenBank/DDBJ whole genome shotgun (WGS) entry which is preliminary data.</text>
</comment>
<evidence type="ECO:0000313" key="3">
    <source>
        <dbReference type="Proteomes" id="UP001482231"/>
    </source>
</evidence>
<keyword evidence="1" id="KW-0732">Signal</keyword>
<evidence type="ECO:0000313" key="2">
    <source>
        <dbReference type="EMBL" id="MEO1767091.1"/>
    </source>
</evidence>
<evidence type="ECO:0000256" key="1">
    <source>
        <dbReference type="SAM" id="SignalP"/>
    </source>
</evidence>
<sequence>MKIFALSLLLLVSATCVAEEYHGAFDGVDTRAEGTRFTVPGQRLHLYATGAQRDVLLAGFFHKARLRVSYTPFPCGGGLTGTCGTVHGVAVDATDLR</sequence>
<organism evidence="2 3">
    <name type="scientific">Thiobacter aerophilum</name>
    <dbReference type="NCBI Taxonomy" id="3121275"/>
    <lineage>
        <taxon>Bacteria</taxon>
        <taxon>Pseudomonadati</taxon>
        <taxon>Pseudomonadota</taxon>
        <taxon>Betaproteobacteria</taxon>
        <taxon>Burkholderiales</taxon>
        <taxon>Thiobacteraceae</taxon>
        <taxon>Thiobacter</taxon>
    </lineage>
</organism>
<accession>A0ABV0EEL4</accession>